<feature type="transmembrane region" description="Helical" evidence="2">
    <location>
        <begin position="197"/>
        <end position="217"/>
    </location>
</feature>
<dbReference type="AlphaFoldDB" id="A0A431VGV1"/>
<organism evidence="3 4">
    <name type="scientific">Azospirillum griseum</name>
    <dbReference type="NCBI Taxonomy" id="2496639"/>
    <lineage>
        <taxon>Bacteria</taxon>
        <taxon>Pseudomonadati</taxon>
        <taxon>Pseudomonadota</taxon>
        <taxon>Alphaproteobacteria</taxon>
        <taxon>Rhodospirillales</taxon>
        <taxon>Azospirillaceae</taxon>
        <taxon>Azospirillum</taxon>
    </lineage>
</organism>
<keyword evidence="2" id="KW-0472">Membrane</keyword>
<dbReference type="PANTHER" id="PTHR34219:SF3">
    <property type="entry name" value="BLL7967 PROTEIN"/>
    <property type="match status" value="1"/>
</dbReference>
<keyword evidence="4" id="KW-1185">Reference proteome</keyword>
<proteinExistence type="predicted"/>
<accession>A0A431VGV1</accession>
<evidence type="ECO:0000256" key="2">
    <source>
        <dbReference type="SAM" id="Phobius"/>
    </source>
</evidence>
<comment type="caution">
    <text evidence="3">The sequence shown here is derived from an EMBL/GenBank/DDBJ whole genome shotgun (WGS) entry which is preliminary data.</text>
</comment>
<dbReference type="Proteomes" id="UP000277007">
    <property type="component" value="Unassembled WGS sequence"/>
</dbReference>
<feature type="transmembrane region" description="Helical" evidence="2">
    <location>
        <begin position="387"/>
        <end position="412"/>
    </location>
</feature>
<dbReference type="EMBL" id="RXMA01000009">
    <property type="protein sequence ID" value="RTR20171.1"/>
    <property type="molecule type" value="Genomic_DNA"/>
</dbReference>
<dbReference type="Pfam" id="PF03929">
    <property type="entry name" value="PepSY_TM"/>
    <property type="match status" value="1"/>
</dbReference>
<gene>
    <name evidence="3" type="ORF">EJ903_11545</name>
</gene>
<dbReference type="InterPro" id="IPR005625">
    <property type="entry name" value="PepSY-ass_TM"/>
</dbReference>
<evidence type="ECO:0000313" key="4">
    <source>
        <dbReference type="Proteomes" id="UP000277007"/>
    </source>
</evidence>
<evidence type="ECO:0000313" key="3">
    <source>
        <dbReference type="EMBL" id="RTR20171.1"/>
    </source>
</evidence>
<dbReference type="OrthoDB" id="9791166at2"/>
<dbReference type="PANTHER" id="PTHR34219">
    <property type="entry name" value="IRON-REGULATED INNER MEMBRANE PROTEIN-RELATED"/>
    <property type="match status" value="1"/>
</dbReference>
<feature type="compositionally biased region" description="Gly residues" evidence="1">
    <location>
        <begin position="109"/>
        <end position="130"/>
    </location>
</feature>
<feature type="transmembrane region" description="Helical" evidence="2">
    <location>
        <begin position="244"/>
        <end position="266"/>
    </location>
</feature>
<name>A0A431VGV1_9PROT</name>
<sequence>MATTAALPQRQRLWFRTLQTVHLWVGLILCLPLVVLGITGSILVFEHELQDLASEPASPNLTIGTPQPLSAILAAAKAAAPAGTQPGFIILPEEAGKPVSVRLTAARPPGGGERGAGQAGPGQPGNGPANGPGAQSPGQGPGAAPQPPQPQGPMGALQIDPVSLTVLGTQTQGDGFWRTVHMLHANALIRDRSGREIIGWLGVAMLVLGVSGLVIWWPRPGRWKAAFTVKSGARGVRLHRDLHGAVGIWSLVVFIIVTFSGVYLAFPQTLGDGVSAIFPARDLRAPVTVEPVKGAKPLDIDAVADLARAALPGATLRSVSPPARPNMAYRLSFAPAGHVHGAPMATVFVDPWAGRVVELRDPATYSLGETLLAWQRPLHAGEGLGPLWQWLVFLSGVLPPLFAVTGTAMWWLKRKARKTKDAERAAVLARAAAAE</sequence>
<feature type="transmembrane region" description="Helical" evidence="2">
    <location>
        <begin position="21"/>
        <end position="45"/>
    </location>
</feature>
<protein>
    <submittedName>
        <fullName evidence="3">PepSY domain-containing protein</fullName>
    </submittedName>
</protein>
<feature type="region of interest" description="Disordered" evidence="1">
    <location>
        <begin position="103"/>
        <end position="157"/>
    </location>
</feature>
<evidence type="ECO:0000256" key="1">
    <source>
        <dbReference type="SAM" id="MobiDB-lite"/>
    </source>
</evidence>
<dbReference type="RefSeq" id="WP_126615287.1">
    <property type="nucleotide sequence ID" value="NZ_JBHUCY010000033.1"/>
</dbReference>
<keyword evidence="2" id="KW-0812">Transmembrane</keyword>
<reference evidence="3 4" key="1">
    <citation type="submission" date="2018-12" db="EMBL/GenBank/DDBJ databases">
        <authorList>
            <person name="Yang Y."/>
        </authorList>
    </citation>
    <scope>NUCLEOTIDE SEQUENCE [LARGE SCALE GENOMIC DNA]</scope>
    <source>
        <strain evidence="3 4">L-25-5w-1</strain>
    </source>
</reference>
<keyword evidence="2" id="KW-1133">Transmembrane helix</keyword>